<dbReference type="RefSeq" id="WP_159332826.1">
    <property type="nucleotide sequence ID" value="NZ_LR733857.1"/>
</dbReference>
<protein>
    <submittedName>
        <fullName evidence="1">Uncharacterized protein</fullName>
    </submittedName>
</protein>
<sequence>MELKHFLDENPIINKAVFSRLMWPDNKSSNIKLAHKLSETDNKSGKQRVTEKDEQRAKEVLAGVAKSILDYIHG</sequence>
<evidence type="ECO:0000313" key="2">
    <source>
        <dbReference type="Proteomes" id="UP000432350"/>
    </source>
</evidence>
<reference evidence="1 2" key="1">
    <citation type="submission" date="2019-10" db="EMBL/GenBank/DDBJ databases">
        <authorList>
            <person name="Karimi E."/>
        </authorList>
    </citation>
    <scope>NUCLEOTIDE SEQUENCE [LARGE SCALE GENOMIC DNA]</scope>
    <source>
        <strain evidence="1">Sphingobacterium sp. 8BC</strain>
    </source>
</reference>
<proteinExistence type="predicted"/>
<name>A0A654D0E0_SPHMU</name>
<organism evidence="1 2">
    <name type="scientific">Sphingobacterium multivorum</name>
    <dbReference type="NCBI Taxonomy" id="28454"/>
    <lineage>
        <taxon>Bacteria</taxon>
        <taxon>Pseudomonadati</taxon>
        <taxon>Bacteroidota</taxon>
        <taxon>Sphingobacteriia</taxon>
        <taxon>Sphingobacteriales</taxon>
        <taxon>Sphingobacteriaceae</taxon>
        <taxon>Sphingobacterium</taxon>
    </lineage>
</organism>
<dbReference type="EMBL" id="CABWMV010000024">
    <property type="protein sequence ID" value="VXC99091.1"/>
    <property type="molecule type" value="Genomic_DNA"/>
</dbReference>
<dbReference type="Proteomes" id="UP000432350">
    <property type="component" value="Unassembled WGS sequence"/>
</dbReference>
<accession>A0A654D0E0</accession>
<gene>
    <name evidence="1" type="ORF">SPHINGO8BC_51427</name>
</gene>
<dbReference type="AlphaFoldDB" id="A0A654D0E0"/>
<evidence type="ECO:0000313" key="1">
    <source>
        <dbReference type="EMBL" id="VXC99091.1"/>
    </source>
</evidence>